<dbReference type="EMBL" id="MIJE01000022">
    <property type="protein sequence ID" value="OEF97116.1"/>
    <property type="molecule type" value="Genomic_DNA"/>
</dbReference>
<dbReference type="Proteomes" id="UP000094296">
    <property type="component" value="Unassembled WGS sequence"/>
</dbReference>
<dbReference type="SUPFAM" id="SSF69279">
    <property type="entry name" value="Phage tail proteins"/>
    <property type="match status" value="1"/>
</dbReference>
<keyword evidence="2" id="KW-1185">Reference proteome</keyword>
<dbReference type="STRING" id="766136.BHF68_05835"/>
<sequence length="371" mass="41675">MSYDYDTLYQDYQGFFMPSFQVVVNKSDKLMKDDNVVITAIQVDLTSSNEASACTFQLQEAHTFNKNNNSFEISKTINDLITLGQPVEVSLGYGETTQLVFKGVITNVSMSYDSGAGVQISVECMDVKLLMMNNYGSGKISNEITKPSEAIKKIVEKYAKFIGKPRISETPEYKVDLEKNQQSDYDFISKLADELFYSFYIVKGELIFEPFGNDTEPIIELHADKLHSFSRDISLTKQLAEVTVRSNDETDHNKPFEYTVKTITPIGQGKKSAAEIASMLKNTAKKTIIDPKVKSVDEAKVRATAEFAKHAMKLCQGRFETIGIPEIIPGKMMKIKGFGKEYDNDYYIKKVTHQLNSSGYLTKGELGVNKI</sequence>
<dbReference type="OrthoDB" id="2641038at2"/>
<proteinExistence type="predicted"/>
<name>A0A1E5G2C5_9FIRM</name>
<dbReference type="RefSeq" id="WP_069643162.1">
    <property type="nucleotide sequence ID" value="NZ_MIJE01000022.1"/>
</dbReference>
<gene>
    <name evidence="1" type="ORF">BHF68_05835</name>
</gene>
<comment type="caution">
    <text evidence="1">The sequence shown here is derived from an EMBL/GenBank/DDBJ whole genome shotgun (WGS) entry which is preliminary data.</text>
</comment>
<protein>
    <recommendedName>
        <fullName evidence="3">Phage protein D</fullName>
    </recommendedName>
</protein>
<accession>A0A1E5G2C5</accession>
<evidence type="ECO:0000313" key="1">
    <source>
        <dbReference type="EMBL" id="OEF97116.1"/>
    </source>
</evidence>
<organism evidence="1 2">
    <name type="scientific">Desulfuribacillus alkaliarsenatis</name>
    <dbReference type="NCBI Taxonomy" id="766136"/>
    <lineage>
        <taxon>Bacteria</taxon>
        <taxon>Bacillati</taxon>
        <taxon>Bacillota</taxon>
        <taxon>Desulfuribacillia</taxon>
        <taxon>Desulfuribacillales</taxon>
        <taxon>Desulfuribacillaceae</taxon>
        <taxon>Desulfuribacillus</taxon>
    </lineage>
</organism>
<reference evidence="1 2" key="1">
    <citation type="submission" date="2016-09" db="EMBL/GenBank/DDBJ databases">
        <title>Draft genome sequence for the type strain of Desulfuribacillus alkaliarsenatis AHT28, an obligately anaerobic, sulfidogenic bacterium isolated from Russian soda lake sediments.</title>
        <authorList>
            <person name="Abin C.A."/>
            <person name="Hollibaugh J.T."/>
        </authorList>
    </citation>
    <scope>NUCLEOTIDE SEQUENCE [LARGE SCALE GENOMIC DNA]</scope>
    <source>
        <strain evidence="1 2">AHT28</strain>
    </source>
</reference>
<dbReference type="AlphaFoldDB" id="A0A1E5G2C5"/>
<evidence type="ECO:0000313" key="2">
    <source>
        <dbReference type="Proteomes" id="UP000094296"/>
    </source>
</evidence>
<evidence type="ECO:0008006" key="3">
    <source>
        <dbReference type="Google" id="ProtNLM"/>
    </source>
</evidence>